<protein>
    <submittedName>
        <fullName evidence="2">Uncharacterized protein</fullName>
    </submittedName>
</protein>
<feature type="region of interest" description="Disordered" evidence="1">
    <location>
        <begin position="320"/>
        <end position="339"/>
    </location>
</feature>
<gene>
    <name evidence="2" type="ORF">GGX14DRAFT_404224</name>
</gene>
<feature type="compositionally biased region" description="Basic and acidic residues" evidence="1">
    <location>
        <begin position="51"/>
        <end position="89"/>
    </location>
</feature>
<name>A0AAD6UUY9_9AGAR</name>
<feature type="region of interest" description="Disordered" evidence="1">
    <location>
        <begin position="450"/>
        <end position="480"/>
    </location>
</feature>
<dbReference type="Proteomes" id="UP001219525">
    <property type="component" value="Unassembled WGS sequence"/>
</dbReference>
<dbReference type="AlphaFoldDB" id="A0AAD6UUY9"/>
<evidence type="ECO:0000313" key="2">
    <source>
        <dbReference type="EMBL" id="KAJ7195085.1"/>
    </source>
</evidence>
<dbReference type="EMBL" id="JARJCW010000093">
    <property type="protein sequence ID" value="KAJ7195085.1"/>
    <property type="molecule type" value="Genomic_DNA"/>
</dbReference>
<evidence type="ECO:0000313" key="3">
    <source>
        <dbReference type="Proteomes" id="UP001219525"/>
    </source>
</evidence>
<accession>A0AAD6UUY9</accession>
<comment type="caution">
    <text evidence="2">The sequence shown here is derived from an EMBL/GenBank/DDBJ whole genome shotgun (WGS) entry which is preliminary data.</text>
</comment>
<organism evidence="2 3">
    <name type="scientific">Mycena pura</name>
    <dbReference type="NCBI Taxonomy" id="153505"/>
    <lineage>
        <taxon>Eukaryota</taxon>
        <taxon>Fungi</taxon>
        <taxon>Dikarya</taxon>
        <taxon>Basidiomycota</taxon>
        <taxon>Agaricomycotina</taxon>
        <taxon>Agaricomycetes</taxon>
        <taxon>Agaricomycetidae</taxon>
        <taxon>Agaricales</taxon>
        <taxon>Marasmiineae</taxon>
        <taxon>Mycenaceae</taxon>
        <taxon>Mycena</taxon>
    </lineage>
</organism>
<evidence type="ECO:0000256" key="1">
    <source>
        <dbReference type="SAM" id="MobiDB-lite"/>
    </source>
</evidence>
<feature type="region of interest" description="Disordered" evidence="1">
    <location>
        <begin position="494"/>
        <end position="547"/>
    </location>
</feature>
<feature type="region of interest" description="Disordered" evidence="1">
    <location>
        <begin position="1"/>
        <end position="89"/>
    </location>
</feature>
<reference evidence="2" key="1">
    <citation type="submission" date="2023-03" db="EMBL/GenBank/DDBJ databases">
        <title>Massive genome expansion in bonnet fungi (Mycena s.s.) driven by repeated elements and novel gene families across ecological guilds.</title>
        <authorList>
            <consortium name="Lawrence Berkeley National Laboratory"/>
            <person name="Harder C.B."/>
            <person name="Miyauchi S."/>
            <person name="Viragh M."/>
            <person name="Kuo A."/>
            <person name="Thoen E."/>
            <person name="Andreopoulos B."/>
            <person name="Lu D."/>
            <person name="Skrede I."/>
            <person name="Drula E."/>
            <person name="Henrissat B."/>
            <person name="Morin E."/>
            <person name="Kohler A."/>
            <person name="Barry K."/>
            <person name="LaButti K."/>
            <person name="Morin E."/>
            <person name="Salamov A."/>
            <person name="Lipzen A."/>
            <person name="Mereny Z."/>
            <person name="Hegedus B."/>
            <person name="Baldrian P."/>
            <person name="Stursova M."/>
            <person name="Weitz H."/>
            <person name="Taylor A."/>
            <person name="Grigoriev I.V."/>
            <person name="Nagy L.G."/>
            <person name="Martin F."/>
            <person name="Kauserud H."/>
        </authorList>
    </citation>
    <scope>NUCLEOTIDE SEQUENCE</scope>
    <source>
        <strain evidence="2">9144</strain>
    </source>
</reference>
<keyword evidence="3" id="KW-1185">Reference proteome</keyword>
<proteinExistence type="predicted"/>
<feature type="region of interest" description="Disordered" evidence="1">
    <location>
        <begin position="204"/>
        <end position="223"/>
    </location>
</feature>
<sequence length="821" mass="89143">MSRRGRGNTPTAPTRQSTRKRTAPDAEEPNLEDAPAAKKPKRIPAPIEPRAPSDRAGRNIKPGEPDKPKEYRTHAAVQEEKDRAAAAEDKRQRLHAEYIANLAEIDADGDLARQKEEANVILTRDDLNESDSVMADGDTVDNTVLTINESDFERIDDDEAYRSEGDFVVKKKAFPKKKKKAAKGQTKAEINALAKTLLAEKMKADAAGKGKGKGKGQKKPVQDRKTEILWHVWRQVCQVRQHARIRPGAKKRPAHTLKPVELHNGLIAVKEKKSQGKGQWAPAACAEVRRDVDGGTDAAGGQRADGAREMRRGDRVWAGKITSSHTNHDAPDSDLTPRNSKLTYCPSSLARTNYPASRASRAGRETVESNYIGEALSGVPVEGEPEKLNSESDTSGCLVVSGADWRQMGQWTSPARAPPDVPEDFDAAAASKSAGLSKKYLAASAMARSAAESPVKPGVGGFDDEAANSTRPDFEGSAARDRRVNDLVTICDSSDVEADPTPTRTQAIPMAKRRAAPKPKTEPTLPALTLESDSKTPKSKKRVKEEASSDFFPVSSNDVKGLPALVGPTWESEFLPALYRALCISRHPLTFAAKGETAASQLEAVKAIQAVLDDIHPGSTLHVVWGDQICDRAVSRVRERRSLVAQKTLDVVKDFFAAEKYANDRTAIRTYARYAVRADGPGFWKTPTPTTCPCVPEAPGYLKPNGYLESPLIIAAAAMFLKSEEYSVPDRRGPDGGIERALKLYTATGVRAPVPKFTRGAVGTSVARYGNNIDRLTRSRWESLLAAAGASTDDVRVHAAEAMNDDLRDAIYIASSSPARY</sequence>